<dbReference type="PANTHER" id="PTHR40254">
    <property type="entry name" value="BLR0577 PROTEIN"/>
    <property type="match status" value="1"/>
</dbReference>
<evidence type="ECO:0000313" key="4">
    <source>
        <dbReference type="Proteomes" id="UP000540698"/>
    </source>
</evidence>
<dbReference type="InterPro" id="IPR052189">
    <property type="entry name" value="L-asp_N-monooxygenase_NS-form"/>
</dbReference>
<dbReference type="InterPro" id="IPR036188">
    <property type="entry name" value="FAD/NAD-bd_sf"/>
</dbReference>
<evidence type="ECO:0000313" key="3">
    <source>
        <dbReference type="EMBL" id="NKY24691.1"/>
    </source>
</evidence>
<proteinExistence type="predicted"/>
<dbReference type="AlphaFoldDB" id="A0A7X6KYU5"/>
<accession>A0A7X6KYU5</accession>
<evidence type="ECO:0000259" key="2">
    <source>
        <dbReference type="Pfam" id="PF13454"/>
    </source>
</evidence>
<gene>
    <name evidence="3" type="ORF">HGB38_00325</name>
</gene>
<dbReference type="EMBL" id="JAAXOS010000001">
    <property type="protein sequence ID" value="NKY24691.1"/>
    <property type="molecule type" value="Genomic_DNA"/>
</dbReference>
<dbReference type="PANTHER" id="PTHR40254:SF1">
    <property type="entry name" value="BLR0577 PROTEIN"/>
    <property type="match status" value="1"/>
</dbReference>
<comment type="caution">
    <text evidence="3">The sequence shown here is derived from an EMBL/GenBank/DDBJ whole genome shotgun (WGS) entry which is preliminary data.</text>
</comment>
<feature type="region of interest" description="Disordered" evidence="1">
    <location>
        <begin position="77"/>
        <end position="123"/>
    </location>
</feature>
<keyword evidence="4" id="KW-1185">Reference proteome</keyword>
<dbReference type="InterPro" id="IPR038732">
    <property type="entry name" value="HpyO/CreE_NAD-binding"/>
</dbReference>
<feature type="domain" description="FAD-dependent urate hydroxylase HpyO/Asp monooxygenase CreE-like FAD/NAD(P)-binding" evidence="2">
    <location>
        <begin position="155"/>
        <end position="222"/>
    </location>
</feature>
<dbReference type="Gene3D" id="3.50.50.60">
    <property type="entry name" value="FAD/NAD(P)-binding domain"/>
    <property type="match status" value="1"/>
</dbReference>
<dbReference type="Proteomes" id="UP000540698">
    <property type="component" value="Unassembled WGS sequence"/>
</dbReference>
<reference evidence="3 4" key="1">
    <citation type="submission" date="2020-04" db="EMBL/GenBank/DDBJ databases">
        <title>MicrobeNet Type strains.</title>
        <authorList>
            <person name="Nicholson A.C."/>
        </authorList>
    </citation>
    <scope>NUCLEOTIDE SEQUENCE [LARGE SCALE GENOMIC DNA]</scope>
    <source>
        <strain evidence="3 4">DSM 44956</strain>
    </source>
</reference>
<feature type="compositionally biased region" description="Basic and acidic residues" evidence="1">
    <location>
        <begin position="77"/>
        <end position="88"/>
    </location>
</feature>
<name>A0A7X6KYU5_9NOCA</name>
<evidence type="ECO:0000256" key="1">
    <source>
        <dbReference type="SAM" id="MobiDB-lite"/>
    </source>
</evidence>
<dbReference type="RefSeq" id="WP_062972698.1">
    <property type="nucleotide sequence ID" value="NZ_JAAXOS010000001.1"/>
</dbReference>
<dbReference type="Pfam" id="PF13454">
    <property type="entry name" value="NAD_binding_9"/>
    <property type="match status" value="2"/>
</dbReference>
<feature type="domain" description="FAD-dependent urate hydroxylase HpyO/Asp monooxygenase CreE-like FAD/NAD(P)-binding" evidence="2">
    <location>
        <begin position="5"/>
        <end position="85"/>
    </location>
</feature>
<feature type="compositionally biased region" description="Basic and acidic residues" evidence="1">
    <location>
        <begin position="114"/>
        <end position="123"/>
    </location>
</feature>
<dbReference type="SUPFAM" id="SSF51905">
    <property type="entry name" value="FAD/NAD(P)-binding domain"/>
    <property type="match status" value="1"/>
</dbReference>
<protein>
    <submittedName>
        <fullName evidence="3">FAD-dependent oxidoreductase</fullName>
    </submittedName>
</protein>
<organism evidence="3 4">
    <name type="scientific">Nocardia gamkensis</name>
    <dbReference type="NCBI Taxonomy" id="352869"/>
    <lineage>
        <taxon>Bacteria</taxon>
        <taxon>Bacillati</taxon>
        <taxon>Actinomycetota</taxon>
        <taxon>Actinomycetes</taxon>
        <taxon>Mycobacteriales</taxon>
        <taxon>Nocardiaceae</taxon>
        <taxon>Nocardia</taxon>
    </lineage>
</organism>
<feature type="compositionally biased region" description="Basic and acidic residues" evidence="1">
    <location>
        <begin position="96"/>
        <end position="106"/>
    </location>
</feature>
<sequence>MRIGIIGAGAAAVALLDALTAADRAPGSITVFDGSPAVWRGRPYQPDLEAVRVNAPPALMSARADDRGHYERWLRDRGNGAGRLDERPGAPLVGEEPPREHPERTARTATSRFDPNEDTGRRVGDGLVQASAARVVERRWRGDDLEQYLDEGLGVPLVPRGVYGAYLEQTAHAAISRLRARGGRVSVVNARVTGFTRESGAVLHTDDGGSHRVDRAVLCVGSGRPRDHYGLAGAPGYVNEPYPLATTTADVASSAHVAIIGSGLTAVDIAAALTAHGHTGPISFLSRSGVLPYVQQRPLPLAPKHLTPSRALELAGQGTVPVTRLVELMRAELAELGQDFESFATEIMETETEEPATRLRRQLDAVDSPHQGRRLLTMAIRTMGPILWPALAEHDRTMLRERYFRTISSLSSPMVPHNARIILRLLDSGQLRLRPGVRKLAARPGGGFTVFDGADRPADMVFNAVNPPAYTTPQETEPLLGALIATGAAELAPTGGLRIESGTRRLLVGDHPDPTWHALGNLAADSMFIATNPPGLAAEAASLANHLTIPSVK</sequence>